<feature type="transmembrane region" description="Helical" evidence="7">
    <location>
        <begin position="468"/>
        <end position="490"/>
    </location>
</feature>
<evidence type="ECO:0000256" key="3">
    <source>
        <dbReference type="ARBA" id="ARBA00022692"/>
    </source>
</evidence>
<organism evidence="8 9">
    <name type="scientific">Artemia franciscana</name>
    <name type="common">Brine shrimp</name>
    <name type="synonym">Artemia sanfranciscana</name>
    <dbReference type="NCBI Taxonomy" id="6661"/>
    <lineage>
        <taxon>Eukaryota</taxon>
        <taxon>Metazoa</taxon>
        <taxon>Ecdysozoa</taxon>
        <taxon>Arthropoda</taxon>
        <taxon>Crustacea</taxon>
        <taxon>Branchiopoda</taxon>
        <taxon>Anostraca</taxon>
        <taxon>Artemiidae</taxon>
        <taxon>Artemia</taxon>
    </lineage>
</organism>
<dbReference type="EMBL" id="JAVRJZ010000003">
    <property type="protein sequence ID" value="KAK2724758.1"/>
    <property type="molecule type" value="Genomic_DNA"/>
</dbReference>
<feature type="region of interest" description="Disordered" evidence="6">
    <location>
        <begin position="576"/>
        <end position="633"/>
    </location>
</feature>
<dbReference type="GO" id="GO:0016020">
    <property type="term" value="C:membrane"/>
    <property type="evidence" value="ECO:0007669"/>
    <property type="project" value="UniProtKB-SubCell"/>
</dbReference>
<feature type="transmembrane region" description="Helical" evidence="7">
    <location>
        <begin position="192"/>
        <end position="208"/>
    </location>
</feature>
<sequence>MNLAPLLTEVVITFLAVASLLYRYGNWYRHHIIVTIAVLLAWYFSFLIAFILPLDVTSTVYRQCLLESNYTSGTLNRTEDGSLIVANNTSGVGKECHEPWSYVPDTVFPTFWRVVYWTSQFLTWLVLPLMQSYTRAGDFTVKGKLRSALIDNVIYYGSYLTIALILLVYLLFKNEIELDFWKLKVIASSASNTWGLFWLVLLLGYGLVDTPRCLFRASNYVYQLRYSYFKAAKLYAEKTEAEENLEDVIQSLRGVSSAVSNTSPLRPCVETIEMKIPLEFHEKFKRRIRTTDINEIPNEKSLAKLHKQVIKAVHVYKRTETQWDTIVSKIKDFEDVAKNRDSNDRRFHSSSQEQRGEVWNRLNSPKLEWYWKCMMRRHFYRALGVILTVFSVTVVWSELTFFVKEPTLSIFAAFVDAAKENYNFLTIELLSISTILYLCICAYRTLFKVRVLNFYYLADNHHTDEYSLIFSGMMLCRLTPPMCLNFLGLIHMDSHVIKTPILETHYTQIMGHMDVLPLLADGFYIYFPMAITALCAATYFSLGAKILNIIGFQQFVGDENITSDLVEEGQELIKRERRKLDTPSERQPSTSMRRIESLSSRYRDSPVPVTEEESDPLRQSLLRPDPEATVEDEDKLLERMFLGDRSVSYSSTDLKTSSRTTKNRFNLFDDV</sequence>
<feature type="transmembrane region" description="Helical" evidence="7">
    <location>
        <begin position="6"/>
        <end position="25"/>
    </location>
</feature>
<feature type="transmembrane region" description="Helical" evidence="7">
    <location>
        <begin position="153"/>
        <end position="172"/>
    </location>
</feature>
<evidence type="ECO:0000256" key="6">
    <source>
        <dbReference type="SAM" id="MobiDB-lite"/>
    </source>
</evidence>
<protein>
    <submittedName>
        <fullName evidence="8">Uncharacterized protein</fullName>
    </submittedName>
</protein>
<evidence type="ECO:0000256" key="4">
    <source>
        <dbReference type="ARBA" id="ARBA00022989"/>
    </source>
</evidence>
<dbReference type="Pfam" id="PF04791">
    <property type="entry name" value="LMBR1"/>
    <property type="match status" value="1"/>
</dbReference>
<feature type="transmembrane region" description="Helical" evidence="7">
    <location>
        <begin position="114"/>
        <end position="133"/>
    </location>
</feature>
<feature type="transmembrane region" description="Helical" evidence="7">
    <location>
        <begin position="379"/>
        <end position="402"/>
    </location>
</feature>
<keyword evidence="9" id="KW-1185">Reference proteome</keyword>
<accession>A0AA88IB07</accession>
<feature type="transmembrane region" description="Helical" evidence="7">
    <location>
        <begin position="422"/>
        <end position="447"/>
    </location>
</feature>
<dbReference type="EMBL" id="JAVRJZ010000003">
    <property type="protein sequence ID" value="KAK2724757.1"/>
    <property type="molecule type" value="Genomic_DNA"/>
</dbReference>
<reference evidence="8" key="1">
    <citation type="submission" date="2023-07" db="EMBL/GenBank/DDBJ databases">
        <title>Chromosome-level genome assembly of Artemia franciscana.</title>
        <authorList>
            <person name="Jo E."/>
        </authorList>
    </citation>
    <scope>NUCLEOTIDE SEQUENCE</scope>
    <source>
        <tissue evidence="8">Whole body</tissue>
    </source>
</reference>
<evidence type="ECO:0000256" key="2">
    <source>
        <dbReference type="ARBA" id="ARBA00010487"/>
    </source>
</evidence>
<feature type="transmembrane region" description="Helical" evidence="7">
    <location>
        <begin position="523"/>
        <end position="542"/>
    </location>
</feature>
<comment type="caution">
    <text evidence="8">The sequence shown here is derived from an EMBL/GenBank/DDBJ whole genome shotgun (WGS) entry which is preliminary data.</text>
</comment>
<feature type="compositionally biased region" description="Basic and acidic residues" evidence="6">
    <location>
        <begin position="593"/>
        <end position="604"/>
    </location>
</feature>
<dbReference type="PANTHER" id="PTHR21355">
    <property type="entry name" value="G-PROTEIN COUPLED RECEPTOR-ASSOCIATED PROTEIN LMBRD2"/>
    <property type="match status" value="1"/>
</dbReference>
<evidence type="ECO:0000256" key="1">
    <source>
        <dbReference type="ARBA" id="ARBA00004141"/>
    </source>
</evidence>
<evidence type="ECO:0000313" key="8">
    <source>
        <dbReference type="EMBL" id="KAK2724758.1"/>
    </source>
</evidence>
<gene>
    <name evidence="8" type="ORF">QYM36_001298</name>
</gene>
<evidence type="ECO:0000256" key="5">
    <source>
        <dbReference type="ARBA" id="ARBA00023136"/>
    </source>
</evidence>
<dbReference type="PANTHER" id="PTHR21355:SF0">
    <property type="entry name" value="G-PROTEIN COUPLED RECEPTOR-ASSOCIATED PROTEIN LMBRD2"/>
    <property type="match status" value="1"/>
</dbReference>
<keyword evidence="5 7" id="KW-0472">Membrane</keyword>
<evidence type="ECO:0000313" key="9">
    <source>
        <dbReference type="Proteomes" id="UP001187531"/>
    </source>
</evidence>
<dbReference type="Proteomes" id="UP001187531">
    <property type="component" value="Unassembled WGS sequence"/>
</dbReference>
<name>A0AA88IB07_ARTSF</name>
<dbReference type="InterPro" id="IPR006876">
    <property type="entry name" value="LMBR1-like_membr_prot"/>
</dbReference>
<keyword evidence="4 7" id="KW-1133">Transmembrane helix</keyword>
<proteinExistence type="inferred from homology"/>
<comment type="similarity">
    <text evidence="2">Belongs to the LIMR family.</text>
</comment>
<dbReference type="AlphaFoldDB" id="A0AA88IB07"/>
<dbReference type="InterPro" id="IPR051584">
    <property type="entry name" value="GPCR-associated_LMBR1"/>
</dbReference>
<evidence type="ECO:0000256" key="7">
    <source>
        <dbReference type="SAM" id="Phobius"/>
    </source>
</evidence>
<feature type="transmembrane region" description="Helical" evidence="7">
    <location>
        <begin position="32"/>
        <end position="52"/>
    </location>
</feature>
<comment type="subcellular location">
    <subcellularLocation>
        <location evidence="1">Membrane</location>
        <topology evidence="1">Multi-pass membrane protein</topology>
    </subcellularLocation>
</comment>
<keyword evidence="3 7" id="KW-0812">Transmembrane</keyword>